<dbReference type="Gene3D" id="2.60.120.10">
    <property type="entry name" value="Jelly Rolls"/>
    <property type="match status" value="1"/>
</dbReference>
<dbReference type="PROSITE" id="PS50042">
    <property type="entry name" value="CNMP_BINDING_3"/>
    <property type="match status" value="1"/>
</dbReference>
<name>A0A1H3U1I1_9BACT</name>
<accession>A0A1H3U1I1</accession>
<evidence type="ECO:0000313" key="2">
    <source>
        <dbReference type="EMBL" id="SDZ56320.1"/>
    </source>
</evidence>
<protein>
    <submittedName>
        <fullName evidence="2">Cyclic nucleotide-binding domain-containing protein</fullName>
    </submittedName>
</protein>
<gene>
    <name evidence="2" type="ORF">SAMN05444412_12515</name>
</gene>
<dbReference type="EMBL" id="FNQC01000025">
    <property type="protein sequence ID" value="SDZ56320.1"/>
    <property type="molecule type" value="Genomic_DNA"/>
</dbReference>
<evidence type="ECO:0000313" key="3">
    <source>
        <dbReference type="Proteomes" id="UP000199663"/>
    </source>
</evidence>
<dbReference type="RefSeq" id="WP_019600499.1">
    <property type="nucleotide sequence ID" value="NZ_FNQC01000025.1"/>
</dbReference>
<sequence>MINPFSKTFSSEELGVFQFLCQIRFFEKLKDVEMASFFPAIHNRKYLKDEIVFFRNDPSQALYLIKSGTVNLTLDIKGNFEIIQKVRKGEAFGENSLLENSKRIYTAMVSSEEADFMVIPHFSIQEIFNTNPKIKAKMMTSLSEFYDQNNQRLFKSYQNSFGFFNLGEMFDKG</sequence>
<dbReference type="InterPro" id="IPR000595">
    <property type="entry name" value="cNMP-bd_dom"/>
</dbReference>
<dbReference type="SUPFAM" id="SSF51206">
    <property type="entry name" value="cAMP-binding domain-like"/>
    <property type="match status" value="1"/>
</dbReference>
<organism evidence="2 3">
    <name type="scientific">Rhodonellum ikkaensis</name>
    <dbReference type="NCBI Taxonomy" id="336829"/>
    <lineage>
        <taxon>Bacteria</taxon>
        <taxon>Pseudomonadati</taxon>
        <taxon>Bacteroidota</taxon>
        <taxon>Cytophagia</taxon>
        <taxon>Cytophagales</taxon>
        <taxon>Cytophagaceae</taxon>
        <taxon>Rhodonellum</taxon>
    </lineage>
</organism>
<dbReference type="InterPro" id="IPR014710">
    <property type="entry name" value="RmlC-like_jellyroll"/>
</dbReference>
<dbReference type="InterPro" id="IPR018490">
    <property type="entry name" value="cNMP-bd_dom_sf"/>
</dbReference>
<dbReference type="SMART" id="SM00100">
    <property type="entry name" value="cNMP"/>
    <property type="match status" value="1"/>
</dbReference>
<proteinExistence type="predicted"/>
<dbReference type="PANTHER" id="PTHR23011:SF28">
    <property type="entry name" value="CYCLIC NUCLEOTIDE-BINDING DOMAIN CONTAINING PROTEIN"/>
    <property type="match status" value="1"/>
</dbReference>
<reference evidence="2 3" key="1">
    <citation type="submission" date="2016-10" db="EMBL/GenBank/DDBJ databases">
        <authorList>
            <person name="Varghese N."/>
            <person name="Submissions S."/>
        </authorList>
    </citation>
    <scope>NUCLEOTIDE SEQUENCE [LARGE SCALE GENOMIC DNA]</scope>
    <source>
        <strain evidence="2 3">DSM 17997</strain>
    </source>
</reference>
<feature type="domain" description="Cyclic nucleotide-binding" evidence="1">
    <location>
        <begin position="25"/>
        <end position="145"/>
    </location>
</feature>
<comment type="caution">
    <text evidence="2">The sequence shown here is derived from an EMBL/GenBank/DDBJ whole genome shotgun (WGS) entry which is preliminary data.</text>
</comment>
<keyword evidence="3" id="KW-1185">Reference proteome</keyword>
<dbReference type="Pfam" id="PF00027">
    <property type="entry name" value="cNMP_binding"/>
    <property type="match status" value="1"/>
</dbReference>
<dbReference type="PANTHER" id="PTHR23011">
    <property type="entry name" value="CYCLIC NUCLEOTIDE-BINDING DOMAIN CONTAINING PROTEIN"/>
    <property type="match status" value="1"/>
</dbReference>
<dbReference type="Proteomes" id="UP000199663">
    <property type="component" value="Unassembled WGS sequence"/>
</dbReference>
<evidence type="ECO:0000259" key="1">
    <source>
        <dbReference type="PROSITE" id="PS50042"/>
    </source>
</evidence>
<dbReference type="CDD" id="cd00038">
    <property type="entry name" value="CAP_ED"/>
    <property type="match status" value="1"/>
</dbReference>